<dbReference type="Proteomes" id="UP001228905">
    <property type="component" value="Unassembled WGS sequence"/>
</dbReference>
<evidence type="ECO:0008006" key="4">
    <source>
        <dbReference type="Google" id="ProtNLM"/>
    </source>
</evidence>
<accession>A0ABU0IT91</accession>
<organism evidence="2 3">
    <name type="scientific">Caulobacter ginsengisoli</name>
    <dbReference type="NCBI Taxonomy" id="400775"/>
    <lineage>
        <taxon>Bacteria</taxon>
        <taxon>Pseudomonadati</taxon>
        <taxon>Pseudomonadota</taxon>
        <taxon>Alphaproteobacteria</taxon>
        <taxon>Caulobacterales</taxon>
        <taxon>Caulobacteraceae</taxon>
        <taxon>Caulobacter</taxon>
    </lineage>
</organism>
<sequence>MKTVLRLAAFAAVPLLLATGAQAAEKRMVTFDSASPEARQLTGAGLTFVFTKSLLGAPKVLAVRATAVPVGIIPKPSRDGAVNRELDRLMGEDGGRGELFQIDPDAAEGKVMIKAFCPGSTRGWLAVSDLTSHRGLRVYAFGDNPSGGALRICARMDFAFRGEWRMPGVPGIDPTKAVFKADYGYPGS</sequence>
<gene>
    <name evidence="2" type="ORF">QO010_003006</name>
</gene>
<feature type="chain" id="PRO_5046156665" description="DUF4412 domain-containing protein" evidence="1">
    <location>
        <begin position="24"/>
        <end position="188"/>
    </location>
</feature>
<keyword evidence="1" id="KW-0732">Signal</keyword>
<comment type="caution">
    <text evidence="2">The sequence shown here is derived from an EMBL/GenBank/DDBJ whole genome shotgun (WGS) entry which is preliminary data.</text>
</comment>
<evidence type="ECO:0000256" key="1">
    <source>
        <dbReference type="SAM" id="SignalP"/>
    </source>
</evidence>
<evidence type="ECO:0000313" key="2">
    <source>
        <dbReference type="EMBL" id="MDQ0465219.1"/>
    </source>
</evidence>
<dbReference type="EMBL" id="JAUSVS010000006">
    <property type="protein sequence ID" value="MDQ0465219.1"/>
    <property type="molecule type" value="Genomic_DNA"/>
</dbReference>
<feature type="signal peptide" evidence="1">
    <location>
        <begin position="1"/>
        <end position="23"/>
    </location>
</feature>
<protein>
    <recommendedName>
        <fullName evidence="4">DUF4412 domain-containing protein</fullName>
    </recommendedName>
</protein>
<name>A0ABU0IT91_9CAUL</name>
<keyword evidence="3" id="KW-1185">Reference proteome</keyword>
<evidence type="ECO:0000313" key="3">
    <source>
        <dbReference type="Proteomes" id="UP001228905"/>
    </source>
</evidence>
<proteinExistence type="predicted"/>
<dbReference type="RefSeq" id="WP_307350438.1">
    <property type="nucleotide sequence ID" value="NZ_JAUSVS010000006.1"/>
</dbReference>
<reference evidence="2 3" key="1">
    <citation type="submission" date="2023-07" db="EMBL/GenBank/DDBJ databases">
        <title>Genomic Encyclopedia of Type Strains, Phase IV (KMG-IV): sequencing the most valuable type-strain genomes for metagenomic binning, comparative biology and taxonomic classification.</title>
        <authorList>
            <person name="Goeker M."/>
        </authorList>
    </citation>
    <scope>NUCLEOTIDE SEQUENCE [LARGE SCALE GENOMIC DNA]</scope>
    <source>
        <strain evidence="2 3">DSM 18695</strain>
    </source>
</reference>